<dbReference type="GO" id="GO:0004748">
    <property type="term" value="F:ribonucleoside-diphosphate reductase activity, thioredoxin disulfide as acceptor"/>
    <property type="evidence" value="ECO:0007669"/>
    <property type="project" value="UniProtKB-EC"/>
</dbReference>
<dbReference type="InParanoid" id="B2A7E0"/>
<evidence type="ECO:0000256" key="5">
    <source>
        <dbReference type="ARBA" id="ARBA00047754"/>
    </source>
</evidence>
<name>B2A7E0_NATTJ</name>
<dbReference type="EC" id="1.17.4.1" evidence="2"/>
<accession>B2A7E0</accession>
<sequence>MYVYRPEKVCAKKITFEVHNDQVSNVSFVSGCSGNLQGISKLIEGMNIYEAIERLAGIECGAKTTSCPDQLKQALEQYLQETRNEQVSI</sequence>
<dbReference type="NCBIfam" id="TIGR03905">
    <property type="entry name" value="TIGR03905_4_Cys"/>
    <property type="match status" value="1"/>
</dbReference>
<proteinExistence type="inferred from homology"/>
<comment type="similarity">
    <text evidence="1">Belongs to the ribonucleoside diphosphate reductase class-2 family.</text>
</comment>
<dbReference type="EMBL" id="CP001034">
    <property type="protein sequence ID" value="ACB84332.1"/>
    <property type="molecule type" value="Genomic_DNA"/>
</dbReference>
<organism evidence="7 8">
    <name type="scientific">Natranaerobius thermophilus (strain ATCC BAA-1301 / DSM 18059 / JW/NM-WN-LF)</name>
    <dbReference type="NCBI Taxonomy" id="457570"/>
    <lineage>
        <taxon>Bacteria</taxon>
        <taxon>Bacillati</taxon>
        <taxon>Bacillota</taxon>
        <taxon>Clostridia</taxon>
        <taxon>Natranaerobiales</taxon>
        <taxon>Natranaerobiaceae</taxon>
        <taxon>Natranaerobius</taxon>
    </lineage>
</organism>
<reference evidence="7 8" key="1">
    <citation type="submission" date="2008-04" db="EMBL/GenBank/DDBJ databases">
        <title>Complete sequence of chromosome of Natranaerobius thermophilus JW/NM-WN-LF.</title>
        <authorList>
            <consortium name="US DOE Joint Genome Institute"/>
            <person name="Copeland A."/>
            <person name="Lucas S."/>
            <person name="Lapidus A."/>
            <person name="Glavina del Rio T."/>
            <person name="Dalin E."/>
            <person name="Tice H."/>
            <person name="Bruce D."/>
            <person name="Goodwin L."/>
            <person name="Pitluck S."/>
            <person name="Chertkov O."/>
            <person name="Brettin T."/>
            <person name="Detter J.C."/>
            <person name="Han C."/>
            <person name="Kuske C.R."/>
            <person name="Schmutz J."/>
            <person name="Larimer F."/>
            <person name="Land M."/>
            <person name="Hauser L."/>
            <person name="Kyrpides N."/>
            <person name="Lykidis A."/>
            <person name="Mesbah N.M."/>
            <person name="Wiegel J."/>
        </authorList>
    </citation>
    <scope>NUCLEOTIDE SEQUENCE [LARGE SCALE GENOMIC DNA]</scope>
    <source>
        <strain evidence="8">ATCC BAA-1301 / DSM 18059 / JW/NM-WN-LF</strain>
    </source>
</reference>
<dbReference type="AlphaFoldDB" id="B2A7E0"/>
<dbReference type="Pfam" id="PF12637">
    <property type="entry name" value="TSCPD"/>
    <property type="match status" value="1"/>
</dbReference>
<feature type="domain" description="TSCPD" evidence="6">
    <location>
        <begin position="6"/>
        <end position="79"/>
    </location>
</feature>
<gene>
    <name evidence="7" type="ordered locus">Nther_0742</name>
</gene>
<keyword evidence="8" id="KW-1185">Reference proteome</keyword>
<dbReference type="GO" id="GO:0071897">
    <property type="term" value="P:DNA biosynthetic process"/>
    <property type="evidence" value="ECO:0007669"/>
    <property type="project" value="UniProtKB-KW"/>
</dbReference>
<protein>
    <recommendedName>
        <fullName evidence="2">ribonucleoside-diphosphate reductase</fullName>
        <ecNumber evidence="2">1.17.4.1</ecNumber>
    </recommendedName>
</protein>
<evidence type="ECO:0000256" key="4">
    <source>
        <dbReference type="ARBA" id="ARBA00022741"/>
    </source>
</evidence>
<evidence type="ECO:0000256" key="3">
    <source>
        <dbReference type="ARBA" id="ARBA00022634"/>
    </source>
</evidence>
<comment type="catalytic activity">
    <reaction evidence="5">
        <text>a 2'-deoxyribonucleoside 5'-diphosphate + [thioredoxin]-disulfide + H2O = a ribonucleoside 5'-diphosphate + [thioredoxin]-dithiol</text>
        <dbReference type="Rhea" id="RHEA:23252"/>
        <dbReference type="Rhea" id="RHEA-COMP:10698"/>
        <dbReference type="Rhea" id="RHEA-COMP:10700"/>
        <dbReference type="ChEBI" id="CHEBI:15377"/>
        <dbReference type="ChEBI" id="CHEBI:29950"/>
        <dbReference type="ChEBI" id="CHEBI:50058"/>
        <dbReference type="ChEBI" id="CHEBI:57930"/>
        <dbReference type="ChEBI" id="CHEBI:73316"/>
        <dbReference type="EC" id="1.17.4.1"/>
    </reaction>
</comment>
<dbReference type="OrthoDB" id="9801525at2"/>
<dbReference type="PROSITE" id="PS51257">
    <property type="entry name" value="PROKAR_LIPOPROTEIN"/>
    <property type="match status" value="1"/>
</dbReference>
<dbReference type="HOGENOM" id="CLU_176133_0_0_9"/>
<dbReference type="InterPro" id="IPR023806">
    <property type="entry name" value="CHP03905"/>
</dbReference>
<keyword evidence="3" id="KW-0237">DNA synthesis</keyword>
<dbReference type="STRING" id="457570.Nther_0742"/>
<evidence type="ECO:0000259" key="6">
    <source>
        <dbReference type="Pfam" id="PF12637"/>
    </source>
</evidence>
<evidence type="ECO:0000313" key="7">
    <source>
        <dbReference type="EMBL" id="ACB84332.1"/>
    </source>
</evidence>
<evidence type="ECO:0000256" key="1">
    <source>
        <dbReference type="ARBA" id="ARBA00007405"/>
    </source>
</evidence>
<dbReference type="Proteomes" id="UP000001683">
    <property type="component" value="Chromosome"/>
</dbReference>
<keyword evidence="4" id="KW-0547">Nucleotide-binding</keyword>
<dbReference type="RefSeq" id="WP_012447215.1">
    <property type="nucleotide sequence ID" value="NC_010718.1"/>
</dbReference>
<evidence type="ECO:0000256" key="2">
    <source>
        <dbReference type="ARBA" id="ARBA00012274"/>
    </source>
</evidence>
<dbReference type="eggNOG" id="ENOG5032YE7">
    <property type="taxonomic scope" value="Bacteria"/>
</dbReference>
<dbReference type="KEGG" id="nth:Nther_0742"/>
<dbReference type="GO" id="GO:0000166">
    <property type="term" value="F:nucleotide binding"/>
    <property type="evidence" value="ECO:0007669"/>
    <property type="project" value="UniProtKB-KW"/>
</dbReference>
<reference evidence="7 8" key="2">
    <citation type="journal article" date="2011" name="J. Bacteriol.">
        <title>Complete genome sequence of the anaerobic, halophilic alkalithermophile Natranaerobius thermophilus JW/NM-WN-LF.</title>
        <authorList>
            <person name="Zhao B."/>
            <person name="Mesbah N.M."/>
            <person name="Dalin E."/>
            <person name="Goodwin L."/>
            <person name="Nolan M."/>
            <person name="Pitluck S."/>
            <person name="Chertkov O."/>
            <person name="Brettin T.S."/>
            <person name="Han J."/>
            <person name="Larimer F.W."/>
            <person name="Land M.L."/>
            <person name="Hauser L."/>
            <person name="Kyrpides N."/>
            <person name="Wiegel J."/>
        </authorList>
    </citation>
    <scope>NUCLEOTIDE SEQUENCE [LARGE SCALE GENOMIC DNA]</scope>
    <source>
        <strain evidence="8">ATCC BAA-1301 / DSM 18059 / JW/NM-WN-LF</strain>
    </source>
</reference>
<dbReference type="InterPro" id="IPR024434">
    <property type="entry name" value="TSCPD_dom"/>
</dbReference>
<evidence type="ECO:0000313" key="8">
    <source>
        <dbReference type="Proteomes" id="UP000001683"/>
    </source>
</evidence>